<evidence type="ECO:0000313" key="1">
    <source>
        <dbReference type="EMBL" id="CAJ2639591.1"/>
    </source>
</evidence>
<comment type="caution">
    <text evidence="1">The sequence shown here is derived from an EMBL/GenBank/DDBJ whole genome shotgun (WGS) entry which is preliminary data.</text>
</comment>
<sequence>MGKKCISLLMVVMVLGMLVTTMDASQIDDVSCQEALLSLLPCLPFLQGVGPDVPPSNCCAGANNLNQKATTTQIRRDICNCLKPAASRFGVHSDRSTQLPQLCNISLSVSFDPSIDCNSCKYIVTFIRTFLLF</sequence>
<accession>A0ACB0J3U4</accession>
<gene>
    <name evidence="1" type="ORF">MILVUS5_LOCUS9589</name>
</gene>
<proteinExistence type="predicted"/>
<name>A0ACB0J3U4_TRIPR</name>
<keyword evidence="2" id="KW-1185">Reference proteome</keyword>
<evidence type="ECO:0000313" key="2">
    <source>
        <dbReference type="Proteomes" id="UP001177021"/>
    </source>
</evidence>
<reference evidence="1" key="1">
    <citation type="submission" date="2023-10" db="EMBL/GenBank/DDBJ databases">
        <authorList>
            <person name="Rodriguez Cubillos JULIANA M."/>
            <person name="De Vega J."/>
        </authorList>
    </citation>
    <scope>NUCLEOTIDE SEQUENCE</scope>
</reference>
<organism evidence="1 2">
    <name type="scientific">Trifolium pratense</name>
    <name type="common">Red clover</name>
    <dbReference type="NCBI Taxonomy" id="57577"/>
    <lineage>
        <taxon>Eukaryota</taxon>
        <taxon>Viridiplantae</taxon>
        <taxon>Streptophyta</taxon>
        <taxon>Embryophyta</taxon>
        <taxon>Tracheophyta</taxon>
        <taxon>Spermatophyta</taxon>
        <taxon>Magnoliopsida</taxon>
        <taxon>eudicotyledons</taxon>
        <taxon>Gunneridae</taxon>
        <taxon>Pentapetalae</taxon>
        <taxon>rosids</taxon>
        <taxon>fabids</taxon>
        <taxon>Fabales</taxon>
        <taxon>Fabaceae</taxon>
        <taxon>Papilionoideae</taxon>
        <taxon>50 kb inversion clade</taxon>
        <taxon>NPAAA clade</taxon>
        <taxon>Hologalegina</taxon>
        <taxon>IRL clade</taxon>
        <taxon>Trifolieae</taxon>
        <taxon>Trifolium</taxon>
    </lineage>
</organism>
<protein>
    <submittedName>
        <fullName evidence="1">Uncharacterized protein</fullName>
    </submittedName>
</protein>
<dbReference type="EMBL" id="CASHSV030000024">
    <property type="protein sequence ID" value="CAJ2639591.1"/>
    <property type="molecule type" value="Genomic_DNA"/>
</dbReference>
<dbReference type="Proteomes" id="UP001177021">
    <property type="component" value="Unassembled WGS sequence"/>
</dbReference>